<dbReference type="Gene3D" id="6.10.110.10">
    <property type="match status" value="1"/>
</dbReference>
<keyword evidence="7" id="KW-1185">Reference proteome</keyword>
<dbReference type="Pfam" id="PF06140">
    <property type="entry name" value="Ifi-6-16"/>
    <property type="match status" value="1"/>
</dbReference>
<gene>
    <name evidence="6" type="ORF">HMN09_00919400</name>
</gene>
<name>A0A8H6W2A4_MYCCL</name>
<dbReference type="GO" id="GO:0016020">
    <property type="term" value="C:membrane"/>
    <property type="evidence" value="ECO:0007669"/>
    <property type="project" value="UniProtKB-SubCell"/>
</dbReference>
<keyword evidence="3" id="KW-0812">Transmembrane</keyword>
<dbReference type="OrthoDB" id="3068660at2759"/>
<evidence type="ECO:0000256" key="5">
    <source>
        <dbReference type="ARBA" id="ARBA00023136"/>
    </source>
</evidence>
<dbReference type="InterPro" id="IPR009311">
    <property type="entry name" value="IFI6/IFI27-like"/>
</dbReference>
<dbReference type="Proteomes" id="UP000613580">
    <property type="component" value="Unassembled WGS sequence"/>
</dbReference>
<evidence type="ECO:0000313" key="7">
    <source>
        <dbReference type="Proteomes" id="UP000613580"/>
    </source>
</evidence>
<evidence type="ECO:0000256" key="1">
    <source>
        <dbReference type="ARBA" id="ARBA00004141"/>
    </source>
</evidence>
<dbReference type="AlphaFoldDB" id="A0A8H6W2A4"/>
<keyword evidence="4" id="KW-1133">Transmembrane helix</keyword>
<evidence type="ECO:0000256" key="4">
    <source>
        <dbReference type="ARBA" id="ARBA00022989"/>
    </source>
</evidence>
<evidence type="ECO:0000256" key="3">
    <source>
        <dbReference type="ARBA" id="ARBA00022692"/>
    </source>
</evidence>
<comment type="similarity">
    <text evidence="2">Belongs to the IFI6/IFI27 family.</text>
</comment>
<accession>A0A8H6W2A4</accession>
<comment type="caution">
    <text evidence="6">The sequence shown here is derived from an EMBL/GenBank/DDBJ whole genome shotgun (WGS) entry which is preliminary data.</text>
</comment>
<comment type="subcellular location">
    <subcellularLocation>
        <location evidence="1">Membrane</location>
        <topology evidence="1">Multi-pass membrane protein</topology>
    </subcellularLocation>
</comment>
<proteinExistence type="inferred from homology"/>
<dbReference type="EMBL" id="JACAZE010000013">
    <property type="protein sequence ID" value="KAF7300361.1"/>
    <property type="molecule type" value="Genomic_DNA"/>
</dbReference>
<keyword evidence="5" id="KW-0472">Membrane</keyword>
<protein>
    <submittedName>
        <fullName evidence="6">Uncharacterized protein</fullName>
    </submittedName>
</protein>
<reference evidence="6" key="1">
    <citation type="submission" date="2020-05" db="EMBL/GenBank/DDBJ databases">
        <title>Mycena genomes resolve the evolution of fungal bioluminescence.</title>
        <authorList>
            <person name="Tsai I.J."/>
        </authorList>
    </citation>
    <scope>NUCLEOTIDE SEQUENCE</scope>
    <source>
        <strain evidence="6">110903Hualien_Pintung</strain>
    </source>
</reference>
<evidence type="ECO:0000313" key="6">
    <source>
        <dbReference type="EMBL" id="KAF7300361.1"/>
    </source>
</evidence>
<dbReference type="InterPro" id="IPR038213">
    <property type="entry name" value="IFI6/IFI27-like_sf"/>
</dbReference>
<sequence length="192" mass="19867">MPTFSALIQSSSSGAKTTLNDLSMLGRLGGRRPDEVLSKWTQDMRGKLPATEEWVARVQATVPHTPEQAKAWAAAAATPFLAATASPTMVALVNACGWGAKGVLANSLASGIQSAFYGGYIFKGCFFSVLQSVGAGGPALTTAASVVTTGVAFAGGATTLYLATKAYPHATERYRGAFQEAFAGWRQLGKAA</sequence>
<evidence type="ECO:0000256" key="2">
    <source>
        <dbReference type="ARBA" id="ARBA00007262"/>
    </source>
</evidence>
<organism evidence="6 7">
    <name type="scientific">Mycena chlorophos</name>
    <name type="common">Agaric fungus</name>
    <name type="synonym">Agaricus chlorophos</name>
    <dbReference type="NCBI Taxonomy" id="658473"/>
    <lineage>
        <taxon>Eukaryota</taxon>
        <taxon>Fungi</taxon>
        <taxon>Dikarya</taxon>
        <taxon>Basidiomycota</taxon>
        <taxon>Agaricomycotina</taxon>
        <taxon>Agaricomycetes</taxon>
        <taxon>Agaricomycetidae</taxon>
        <taxon>Agaricales</taxon>
        <taxon>Marasmiineae</taxon>
        <taxon>Mycenaceae</taxon>
        <taxon>Mycena</taxon>
    </lineage>
</organism>